<keyword evidence="3" id="KW-1185">Reference proteome</keyword>
<feature type="compositionally biased region" description="Low complexity" evidence="1">
    <location>
        <begin position="127"/>
        <end position="139"/>
    </location>
</feature>
<gene>
    <name evidence="2" type="ORF">DFP72DRAFT_812266</name>
</gene>
<reference evidence="2 3" key="1">
    <citation type="submission" date="2020-07" db="EMBL/GenBank/DDBJ databases">
        <title>Comparative genomics of pyrophilous fungi reveals a link between fire events and developmental genes.</title>
        <authorList>
            <consortium name="DOE Joint Genome Institute"/>
            <person name="Steindorff A.S."/>
            <person name="Carver A."/>
            <person name="Calhoun S."/>
            <person name="Stillman K."/>
            <person name="Liu H."/>
            <person name="Lipzen A."/>
            <person name="Pangilinan J."/>
            <person name="Labutti K."/>
            <person name="Bruns T.D."/>
            <person name="Grigoriev I.V."/>
        </authorList>
    </citation>
    <scope>NUCLEOTIDE SEQUENCE [LARGE SCALE GENOMIC DNA]</scope>
    <source>
        <strain evidence="2 3">CBS 144469</strain>
    </source>
</reference>
<evidence type="ECO:0000313" key="2">
    <source>
        <dbReference type="EMBL" id="KAF6754970.1"/>
    </source>
</evidence>
<feature type="compositionally biased region" description="Polar residues" evidence="1">
    <location>
        <begin position="108"/>
        <end position="120"/>
    </location>
</feature>
<dbReference type="Proteomes" id="UP000521943">
    <property type="component" value="Unassembled WGS sequence"/>
</dbReference>
<protein>
    <submittedName>
        <fullName evidence="2">Uncharacterized protein</fullName>
    </submittedName>
</protein>
<dbReference type="EMBL" id="JACGCI010000032">
    <property type="protein sequence ID" value="KAF6754970.1"/>
    <property type="molecule type" value="Genomic_DNA"/>
</dbReference>
<accession>A0A8H6M519</accession>
<dbReference type="AlphaFoldDB" id="A0A8H6M519"/>
<comment type="caution">
    <text evidence="2">The sequence shown here is derived from an EMBL/GenBank/DDBJ whole genome shotgun (WGS) entry which is preliminary data.</text>
</comment>
<organism evidence="2 3">
    <name type="scientific">Ephemerocybe angulata</name>
    <dbReference type="NCBI Taxonomy" id="980116"/>
    <lineage>
        <taxon>Eukaryota</taxon>
        <taxon>Fungi</taxon>
        <taxon>Dikarya</taxon>
        <taxon>Basidiomycota</taxon>
        <taxon>Agaricomycotina</taxon>
        <taxon>Agaricomycetes</taxon>
        <taxon>Agaricomycetidae</taxon>
        <taxon>Agaricales</taxon>
        <taxon>Agaricineae</taxon>
        <taxon>Psathyrellaceae</taxon>
        <taxon>Ephemerocybe</taxon>
    </lineage>
</organism>
<evidence type="ECO:0000313" key="3">
    <source>
        <dbReference type="Proteomes" id="UP000521943"/>
    </source>
</evidence>
<dbReference type="OrthoDB" id="3063746at2759"/>
<evidence type="ECO:0000256" key="1">
    <source>
        <dbReference type="SAM" id="MobiDB-lite"/>
    </source>
</evidence>
<name>A0A8H6M519_9AGAR</name>
<feature type="region of interest" description="Disordered" evidence="1">
    <location>
        <begin position="108"/>
        <end position="144"/>
    </location>
</feature>
<proteinExistence type="predicted"/>
<sequence>MEFRSHKHFINIARISPLDVLVRELGGPSPTLHLYTGDRKIAICLSPVQVKASHILEPSPTGVKQKRINGVFHTQELERTVGFVCTVFGKETLGSQLGREEMQFTTRSVFGDSEPSSSKRFSPVKPSPATAPSTSSARAPTRDPISLGIDDEIPVYDCRDLALDLPRELDRLDSLPRWKKEVPTNSFAIVGHTITVFNSRSKKQWTVSFNLHWVMLLGIPSTDV</sequence>